<accession>A0A315G311</accession>
<name>A0A315G311_SALET</name>
<dbReference type="EMBL" id="QARU01000003">
    <property type="protein sequence ID" value="PUF81565.1"/>
    <property type="molecule type" value="Genomic_DNA"/>
</dbReference>
<dbReference type="Proteomes" id="UP000250700">
    <property type="component" value="Unassembled WGS sequence"/>
</dbReference>
<proteinExistence type="predicted"/>
<evidence type="ECO:0000313" key="2">
    <source>
        <dbReference type="Proteomes" id="UP000250700"/>
    </source>
</evidence>
<dbReference type="RefSeq" id="WP_080090456.1">
    <property type="nucleotide sequence ID" value="NZ_QAQA01000028.1"/>
</dbReference>
<evidence type="ECO:0000313" key="1">
    <source>
        <dbReference type="EMBL" id="PUF81565.1"/>
    </source>
</evidence>
<sequence length="265" mass="30726">MANKTIPLKLFRTHYQVAEVAKMLNCEEADVFYLAGENELSFSAYVGREGNFSKHRVRCINEFINHLDSLDKDDEGYSYISQYSLIKIHEIKNDKNLVILRIKGYFKYPPGIQKDFIYFSGQFPVYPSLLVPAGEVFSEDIKFFQIDWKNSDGLFFEHDGYIESDDVRKLYNIINNDVSSSEVYKSLSIAQQERHATKRNQVLSVAIYLYKENSNIKKDNATALTKLVFSRAAEFWPDKKEPPLSFEVICKMIASIFKKPIFTNN</sequence>
<gene>
    <name evidence="1" type="ORF">DAX91_06290</name>
</gene>
<reference evidence="1 2" key="1">
    <citation type="submission" date="2018-04" db="EMBL/GenBank/DDBJ databases">
        <title>Whole genome sequencing of Salmonella enterica.</title>
        <authorList>
            <person name="Bell R."/>
        </authorList>
    </citation>
    <scope>NUCLEOTIDE SEQUENCE [LARGE SCALE GENOMIC DNA]</scope>
    <source>
        <strain evidence="1 2">CFSAN058603</strain>
    </source>
</reference>
<protein>
    <submittedName>
        <fullName evidence="1">Uncharacterized protein</fullName>
    </submittedName>
</protein>
<dbReference type="AlphaFoldDB" id="A0A315G311"/>
<comment type="caution">
    <text evidence="1">The sequence shown here is derived from an EMBL/GenBank/DDBJ whole genome shotgun (WGS) entry which is preliminary data.</text>
</comment>
<organism evidence="1 2">
    <name type="scientific">Salmonella enterica I</name>
    <dbReference type="NCBI Taxonomy" id="59201"/>
    <lineage>
        <taxon>Bacteria</taxon>
        <taxon>Pseudomonadati</taxon>
        <taxon>Pseudomonadota</taxon>
        <taxon>Gammaproteobacteria</taxon>
        <taxon>Enterobacterales</taxon>
        <taxon>Enterobacteriaceae</taxon>
        <taxon>Salmonella</taxon>
    </lineage>
</organism>